<dbReference type="EMBL" id="BAUW01000187">
    <property type="protein sequence ID" value="GAE48414.1"/>
    <property type="molecule type" value="Genomic_DNA"/>
</dbReference>
<protein>
    <submittedName>
        <fullName evidence="1">Uncharacterized protein</fullName>
    </submittedName>
</protein>
<dbReference type="AlphaFoldDB" id="W4RXQ6"/>
<keyword evidence="2" id="KW-1185">Reference proteome</keyword>
<accession>W4RXQ6</accession>
<sequence length="58" mass="6907">MICEEINLLKAYDSKWKGKLFILDLKAGMVIELRMKASYHGRKKMVTQKFEIEDKMKK</sequence>
<name>W4RXQ6_9BACI</name>
<dbReference type="Proteomes" id="UP000018949">
    <property type="component" value="Unassembled WGS sequence"/>
</dbReference>
<evidence type="ECO:0000313" key="2">
    <source>
        <dbReference type="Proteomes" id="UP000018949"/>
    </source>
</evidence>
<organism evidence="1 2">
    <name type="scientific">Mesobacillus boroniphilus JCM 21738</name>
    <dbReference type="NCBI Taxonomy" id="1294265"/>
    <lineage>
        <taxon>Bacteria</taxon>
        <taxon>Bacillati</taxon>
        <taxon>Bacillota</taxon>
        <taxon>Bacilli</taxon>
        <taxon>Bacillales</taxon>
        <taxon>Bacillaceae</taxon>
        <taxon>Mesobacillus</taxon>
    </lineage>
</organism>
<gene>
    <name evidence="1" type="ORF">JCM21738_5532</name>
</gene>
<reference evidence="1 2" key="1">
    <citation type="submission" date="2013-12" db="EMBL/GenBank/DDBJ databases">
        <title>NBRP : Genome information of microbial organism related human and environment.</title>
        <authorList>
            <person name="Hattori M."/>
            <person name="Oshima K."/>
            <person name="Inaba H."/>
            <person name="Suda W."/>
            <person name="Sakamoto M."/>
            <person name="Iino T."/>
            <person name="Kitahara M."/>
            <person name="Oshida Y."/>
            <person name="Iida T."/>
            <person name="Kudo T."/>
            <person name="Itoh T."/>
            <person name="Ahmed I."/>
            <person name="Ohkuma M."/>
        </authorList>
    </citation>
    <scope>NUCLEOTIDE SEQUENCE [LARGE SCALE GENOMIC DNA]</scope>
    <source>
        <strain evidence="1 2">JCM 21738</strain>
    </source>
</reference>
<dbReference type="RefSeq" id="WP_023626603.1">
    <property type="nucleotide sequence ID" value="NZ_BAUW01000187.1"/>
</dbReference>
<evidence type="ECO:0000313" key="1">
    <source>
        <dbReference type="EMBL" id="GAE48414.1"/>
    </source>
</evidence>
<proteinExistence type="predicted"/>
<comment type="caution">
    <text evidence="1">The sequence shown here is derived from an EMBL/GenBank/DDBJ whole genome shotgun (WGS) entry which is preliminary data.</text>
</comment>